<dbReference type="EMBL" id="JALNMH010000006">
    <property type="protein sequence ID" value="MCK7593682.1"/>
    <property type="molecule type" value="Genomic_DNA"/>
</dbReference>
<dbReference type="PANTHER" id="PTHR18895">
    <property type="entry name" value="HEMK METHYLTRANSFERASE"/>
    <property type="match status" value="1"/>
</dbReference>
<feature type="binding site" evidence="5">
    <location>
        <position position="173"/>
    </location>
    <ligand>
        <name>S-adenosyl-L-methionine</name>
        <dbReference type="ChEBI" id="CHEBI:59789"/>
    </ligand>
</feature>
<accession>A0ABT0GI26</accession>
<keyword evidence="2 5" id="KW-0808">Transferase</keyword>
<dbReference type="EC" id="2.1.1.297" evidence="5"/>
<dbReference type="Gene3D" id="3.40.50.150">
    <property type="entry name" value="Vaccinia Virus protein VP39"/>
    <property type="match status" value="1"/>
</dbReference>
<evidence type="ECO:0000259" key="8">
    <source>
        <dbReference type="Pfam" id="PF17827"/>
    </source>
</evidence>
<feature type="binding site" evidence="5">
    <location>
        <position position="187"/>
    </location>
    <ligand>
        <name>S-adenosyl-L-methionine</name>
        <dbReference type="ChEBI" id="CHEBI:59789"/>
    </ligand>
</feature>
<keyword evidence="3 5" id="KW-0949">S-adenosyl-L-methionine</keyword>
<dbReference type="CDD" id="cd02440">
    <property type="entry name" value="AdoMet_MTases"/>
    <property type="match status" value="1"/>
</dbReference>
<evidence type="ECO:0000259" key="7">
    <source>
        <dbReference type="Pfam" id="PF05175"/>
    </source>
</evidence>
<evidence type="ECO:0000313" key="10">
    <source>
        <dbReference type="Proteomes" id="UP001431449"/>
    </source>
</evidence>
<dbReference type="InterPro" id="IPR050320">
    <property type="entry name" value="N5-glutamine_MTase"/>
</dbReference>
<dbReference type="InterPro" id="IPR007848">
    <property type="entry name" value="Small_mtfrase_dom"/>
</dbReference>
<gene>
    <name evidence="5 9" type="primary">prmC</name>
    <name evidence="9" type="ORF">M0G41_08370</name>
</gene>
<feature type="binding site" evidence="5">
    <location>
        <begin position="187"/>
        <end position="190"/>
    </location>
    <ligand>
        <name>substrate</name>
    </ligand>
</feature>
<protein>
    <recommendedName>
        <fullName evidence="5">Release factor glutamine methyltransferase</fullName>
        <shortName evidence="5">RF MTase</shortName>
        <ecNumber evidence="5">2.1.1.297</ecNumber>
    </recommendedName>
    <alternativeName>
        <fullName evidence="5">N5-glutamine methyltransferase PrmC</fullName>
    </alternativeName>
    <alternativeName>
        <fullName evidence="5">Protein-(glutamine-N5) MTase PrmC</fullName>
    </alternativeName>
    <alternativeName>
        <fullName evidence="5">Protein-glutamine N-methyltransferase PrmC</fullName>
    </alternativeName>
</protein>
<feature type="domain" description="Release factor glutamine methyltransferase N-terminal" evidence="8">
    <location>
        <begin position="13"/>
        <end position="77"/>
    </location>
</feature>
<dbReference type="InterPro" id="IPR002052">
    <property type="entry name" value="DNA_methylase_N6_adenine_CS"/>
</dbReference>
<dbReference type="NCBIfam" id="TIGR00536">
    <property type="entry name" value="hemK_fam"/>
    <property type="match status" value="1"/>
</dbReference>
<evidence type="ECO:0000256" key="6">
    <source>
        <dbReference type="SAM" id="MobiDB-lite"/>
    </source>
</evidence>
<feature type="domain" description="Methyltransferase small" evidence="7">
    <location>
        <begin position="107"/>
        <end position="193"/>
    </location>
</feature>
<dbReference type="HAMAP" id="MF_02126">
    <property type="entry name" value="RF_methyltr_PrmC"/>
    <property type="match status" value="1"/>
</dbReference>
<dbReference type="PROSITE" id="PS00092">
    <property type="entry name" value="N6_MTASE"/>
    <property type="match status" value="1"/>
</dbReference>
<organism evidence="9 10">
    <name type="scientific">Pseudomarimonas salicorniae</name>
    <dbReference type="NCBI Taxonomy" id="2933270"/>
    <lineage>
        <taxon>Bacteria</taxon>
        <taxon>Pseudomonadati</taxon>
        <taxon>Pseudomonadota</taxon>
        <taxon>Gammaproteobacteria</taxon>
        <taxon>Lysobacterales</taxon>
        <taxon>Lysobacteraceae</taxon>
        <taxon>Pseudomarimonas</taxon>
    </lineage>
</organism>
<dbReference type="RefSeq" id="WP_248207730.1">
    <property type="nucleotide sequence ID" value="NZ_JALNMH010000006.1"/>
</dbReference>
<dbReference type="InterPro" id="IPR040758">
    <property type="entry name" value="PrmC_N"/>
</dbReference>
<evidence type="ECO:0000313" key="9">
    <source>
        <dbReference type="EMBL" id="MCK7593682.1"/>
    </source>
</evidence>
<dbReference type="GO" id="GO:0102559">
    <property type="term" value="F:peptide chain release factor N(5)-glutamine methyltransferase activity"/>
    <property type="evidence" value="ECO:0007669"/>
    <property type="project" value="UniProtKB-EC"/>
</dbReference>
<feature type="binding site" evidence="5">
    <location>
        <position position="145"/>
    </location>
    <ligand>
        <name>S-adenosyl-L-methionine</name>
        <dbReference type="ChEBI" id="CHEBI:59789"/>
    </ligand>
</feature>
<dbReference type="PANTHER" id="PTHR18895:SF74">
    <property type="entry name" value="MTRF1L RELEASE FACTOR GLUTAMINE METHYLTRANSFERASE"/>
    <property type="match status" value="1"/>
</dbReference>
<sequence length="293" mass="31526">MPESFPLSLGEALRWLRTELDGPLRDEAEPLLLGVLGLGRNVLFSRPESPLTGADAARLREAVDRLRGGEPLAYVLGRQGFWSFELEVGPAVLIPRPDTEVLVQGALQRLPLDRAATVADLGTGSGAVALALAAERPQDRVLAVDCSLEALAVARRNAARHGLERIEFIAGDWLAPVNMQFDLIASNPPYLAEDDPHLGRDGLDREPRGALVSGADGLDAIRRLAVEARGALVPGGWLLLEHGWEQGQAVREVLHAAGFSDVLTLPDLAGRERVSGGRTGWKSARPNRARQQP</sequence>
<feature type="binding site" evidence="5">
    <location>
        <begin position="122"/>
        <end position="126"/>
    </location>
    <ligand>
        <name>S-adenosyl-L-methionine</name>
        <dbReference type="ChEBI" id="CHEBI:59789"/>
    </ligand>
</feature>
<proteinExistence type="inferred from homology"/>
<comment type="caution">
    <text evidence="9">The sequence shown here is derived from an EMBL/GenBank/DDBJ whole genome shotgun (WGS) entry which is preliminary data.</text>
</comment>
<evidence type="ECO:0000256" key="4">
    <source>
        <dbReference type="ARBA" id="ARBA00048391"/>
    </source>
</evidence>
<comment type="similarity">
    <text evidence="5">Belongs to the protein N5-glutamine methyltransferase family. PrmC subfamily.</text>
</comment>
<dbReference type="Pfam" id="PF17827">
    <property type="entry name" value="PrmC_N"/>
    <property type="match status" value="1"/>
</dbReference>
<dbReference type="InterPro" id="IPR019874">
    <property type="entry name" value="RF_methyltr_PrmC"/>
</dbReference>
<dbReference type="Gene3D" id="1.10.8.10">
    <property type="entry name" value="DNA helicase RuvA subunit, C-terminal domain"/>
    <property type="match status" value="1"/>
</dbReference>
<keyword evidence="10" id="KW-1185">Reference proteome</keyword>
<evidence type="ECO:0000256" key="3">
    <source>
        <dbReference type="ARBA" id="ARBA00022691"/>
    </source>
</evidence>
<dbReference type="InterPro" id="IPR029063">
    <property type="entry name" value="SAM-dependent_MTases_sf"/>
</dbReference>
<feature type="region of interest" description="Disordered" evidence="6">
    <location>
        <begin position="273"/>
        <end position="293"/>
    </location>
</feature>
<evidence type="ECO:0000256" key="5">
    <source>
        <dbReference type="HAMAP-Rule" id="MF_02126"/>
    </source>
</evidence>
<dbReference type="InterPro" id="IPR004556">
    <property type="entry name" value="HemK-like"/>
</dbReference>
<comment type="function">
    <text evidence="5">Methylates the class 1 translation termination release factors RF1/PrfA and RF2/PrfB on the glutamine residue of the universally conserved GGQ motif.</text>
</comment>
<dbReference type="Pfam" id="PF05175">
    <property type="entry name" value="MTS"/>
    <property type="match status" value="1"/>
</dbReference>
<reference evidence="9" key="1">
    <citation type="submission" date="2022-04" db="EMBL/GenBank/DDBJ databases">
        <title>Lysobacter sp. CAU 1642 isolated from sea sand.</title>
        <authorList>
            <person name="Kim W."/>
        </authorList>
    </citation>
    <scope>NUCLEOTIDE SEQUENCE</scope>
    <source>
        <strain evidence="9">CAU 1642</strain>
    </source>
</reference>
<keyword evidence="1 5" id="KW-0489">Methyltransferase</keyword>
<evidence type="ECO:0000256" key="2">
    <source>
        <dbReference type="ARBA" id="ARBA00022679"/>
    </source>
</evidence>
<dbReference type="SUPFAM" id="SSF53335">
    <property type="entry name" value="S-adenosyl-L-methionine-dependent methyltransferases"/>
    <property type="match status" value="1"/>
</dbReference>
<dbReference type="GO" id="GO:0032259">
    <property type="term" value="P:methylation"/>
    <property type="evidence" value="ECO:0007669"/>
    <property type="project" value="UniProtKB-KW"/>
</dbReference>
<dbReference type="Proteomes" id="UP001431449">
    <property type="component" value="Unassembled WGS sequence"/>
</dbReference>
<dbReference type="NCBIfam" id="TIGR03534">
    <property type="entry name" value="RF_mod_PrmC"/>
    <property type="match status" value="1"/>
</dbReference>
<comment type="catalytic activity">
    <reaction evidence="4 5">
        <text>L-glutaminyl-[peptide chain release factor] + S-adenosyl-L-methionine = N(5)-methyl-L-glutaminyl-[peptide chain release factor] + S-adenosyl-L-homocysteine + H(+)</text>
        <dbReference type="Rhea" id="RHEA:42896"/>
        <dbReference type="Rhea" id="RHEA-COMP:10271"/>
        <dbReference type="Rhea" id="RHEA-COMP:10272"/>
        <dbReference type="ChEBI" id="CHEBI:15378"/>
        <dbReference type="ChEBI" id="CHEBI:30011"/>
        <dbReference type="ChEBI" id="CHEBI:57856"/>
        <dbReference type="ChEBI" id="CHEBI:59789"/>
        <dbReference type="ChEBI" id="CHEBI:61891"/>
        <dbReference type="EC" id="2.1.1.297"/>
    </reaction>
</comment>
<evidence type="ECO:0000256" key="1">
    <source>
        <dbReference type="ARBA" id="ARBA00022603"/>
    </source>
</evidence>
<name>A0ABT0GI26_9GAMM</name>